<accession>K6VRF7</accession>
<dbReference type="STRING" id="100225.SAMN05421595_3109"/>
<evidence type="ECO:0000313" key="3">
    <source>
        <dbReference type="Proteomes" id="UP000008495"/>
    </source>
</evidence>
<dbReference type="EMBL" id="BAGZ01000024">
    <property type="protein sequence ID" value="GAB79349.1"/>
    <property type="molecule type" value="Genomic_DNA"/>
</dbReference>
<comment type="caution">
    <text evidence="2">The sequence shown here is derived from an EMBL/GenBank/DDBJ whole genome shotgun (WGS) entry which is preliminary data.</text>
</comment>
<dbReference type="OrthoDB" id="9904538at2"/>
<evidence type="ECO:0000313" key="2">
    <source>
        <dbReference type="EMBL" id="GAB79349.1"/>
    </source>
</evidence>
<gene>
    <name evidence="2" type="ORF">AUCHE_24_00020</name>
</gene>
<proteinExistence type="predicted"/>
<organism evidence="2 3">
    <name type="scientific">Austwickia chelonae NBRC 105200</name>
    <dbReference type="NCBI Taxonomy" id="1184607"/>
    <lineage>
        <taxon>Bacteria</taxon>
        <taxon>Bacillati</taxon>
        <taxon>Actinomycetota</taxon>
        <taxon>Actinomycetes</taxon>
        <taxon>Micrococcales</taxon>
        <taxon>Dermatophilaceae</taxon>
        <taxon>Austwickia</taxon>
    </lineage>
</organism>
<feature type="region of interest" description="Disordered" evidence="1">
    <location>
        <begin position="1"/>
        <end position="22"/>
    </location>
</feature>
<name>K6VRF7_9MICO</name>
<dbReference type="RefSeq" id="WP_006504107.1">
    <property type="nucleotide sequence ID" value="NZ_BAGZ01000024.1"/>
</dbReference>
<dbReference type="AlphaFoldDB" id="K6VRF7"/>
<protein>
    <submittedName>
        <fullName evidence="2">Uncharacterized protein</fullName>
    </submittedName>
</protein>
<reference evidence="2 3" key="1">
    <citation type="submission" date="2012-08" db="EMBL/GenBank/DDBJ databases">
        <title>Whole genome shotgun sequence of Austwickia chelonae NBRC 105200.</title>
        <authorList>
            <person name="Yoshida I."/>
            <person name="Hosoyama A."/>
            <person name="Tsuchikane K."/>
            <person name="Katsumata H."/>
            <person name="Ando Y."/>
            <person name="Ohji S."/>
            <person name="Hamada M."/>
            <person name="Tamura T."/>
            <person name="Yamazoe A."/>
            <person name="Yamazaki S."/>
            <person name="Fujita N."/>
        </authorList>
    </citation>
    <scope>NUCLEOTIDE SEQUENCE [LARGE SCALE GENOMIC DNA]</scope>
    <source>
        <strain evidence="2 3">NBRC 105200</strain>
    </source>
</reference>
<sequence length="247" mass="25889">MTSPETAIPHPASAEAAPTVRGRAGRTTGAFLVLVAGALALAGCGGGDRPVTQEKVRGALVETGDIPGQNWSAGEANEVAPEREDTSVSEFLNQSEGVSEACRNALAQFNAQLGKPSAYAQLTFSQPSESAIGGRELSVTVRGYQENFPELPDPQKVVGTCPSFDLSREGQQLSVKLRKPTYETKGSSALGMDITMGTEKISLDMVRAPQGGNLVSLSLTGVDEKANKEVLEKVLTKQLEKVKSSAG</sequence>
<dbReference type="Proteomes" id="UP000008495">
    <property type="component" value="Unassembled WGS sequence"/>
</dbReference>
<keyword evidence="3" id="KW-1185">Reference proteome</keyword>
<evidence type="ECO:0000256" key="1">
    <source>
        <dbReference type="SAM" id="MobiDB-lite"/>
    </source>
</evidence>